<organism evidence="2 3">
    <name type="scientific">Knoellia subterranea KCTC 19937</name>
    <dbReference type="NCBI Taxonomy" id="1385521"/>
    <lineage>
        <taxon>Bacteria</taxon>
        <taxon>Bacillati</taxon>
        <taxon>Actinomycetota</taxon>
        <taxon>Actinomycetes</taxon>
        <taxon>Micrococcales</taxon>
        <taxon>Intrasporangiaceae</taxon>
        <taxon>Knoellia</taxon>
    </lineage>
</organism>
<reference evidence="2 3" key="1">
    <citation type="submission" date="2013-08" db="EMBL/GenBank/DDBJ databases">
        <title>The genome sequence of Knoellia subterranea.</title>
        <authorList>
            <person name="Zhu W."/>
            <person name="Wang G."/>
        </authorList>
    </citation>
    <scope>NUCLEOTIDE SEQUENCE [LARGE SCALE GENOMIC DNA]</scope>
    <source>
        <strain evidence="2 3">KCTC 19937</strain>
    </source>
</reference>
<feature type="domain" description="VOC" evidence="1">
    <location>
        <begin position="141"/>
        <end position="256"/>
    </location>
</feature>
<dbReference type="InterPro" id="IPR037523">
    <property type="entry name" value="VOC_core"/>
</dbReference>
<dbReference type="RefSeq" id="WP_245617205.1">
    <property type="nucleotide sequence ID" value="NZ_AVPK01000006.1"/>
</dbReference>
<dbReference type="PROSITE" id="PS51819">
    <property type="entry name" value="VOC"/>
    <property type="match status" value="2"/>
</dbReference>
<dbReference type="Proteomes" id="UP000030011">
    <property type="component" value="Unassembled WGS sequence"/>
</dbReference>
<dbReference type="PANTHER" id="PTHR33993:SF14">
    <property type="entry name" value="GB|AAF24581.1"/>
    <property type="match status" value="1"/>
</dbReference>
<accession>A0A0A0JNB3</accession>
<comment type="caution">
    <text evidence="2">The sequence shown here is derived from an EMBL/GenBank/DDBJ whole genome shotgun (WGS) entry which is preliminary data.</text>
</comment>
<sequence>MATHPTKWPPGSPCWIEIMAGDLEWTQRFYSAVLGWEFEDLGEEFGHYTNAHLGGRRVAGISPPIPGDDEWPSVWTTYLASDNVDATAAAAVAGGAQVLMDPLEIGWLARAALWIDPVGAAFGAWEARKHTGYVAHGEHGTVGWVDLATPELEVSRDFYGSVFGLTYEDMSVDEATYLTFTPPGVEWAVGGMGAQVPGDALGPRWCVAFQVDDLETARQRVLDEGGEAPDEPWEAEQGEILTVLGPDGEEFSLMTSTFPPEVGSSHLA</sequence>
<evidence type="ECO:0000313" key="3">
    <source>
        <dbReference type="Proteomes" id="UP000030011"/>
    </source>
</evidence>
<dbReference type="Pfam" id="PF00903">
    <property type="entry name" value="Glyoxalase"/>
    <property type="match status" value="2"/>
</dbReference>
<proteinExistence type="predicted"/>
<dbReference type="eggNOG" id="COG3324">
    <property type="taxonomic scope" value="Bacteria"/>
</dbReference>
<dbReference type="InterPro" id="IPR004360">
    <property type="entry name" value="Glyas_Fos-R_dOase_dom"/>
</dbReference>
<dbReference type="InterPro" id="IPR029068">
    <property type="entry name" value="Glyas_Bleomycin-R_OHBP_Dase"/>
</dbReference>
<protein>
    <submittedName>
        <fullName evidence="2">Glyoxalase</fullName>
    </submittedName>
</protein>
<keyword evidence="3" id="KW-1185">Reference proteome</keyword>
<dbReference type="PANTHER" id="PTHR33993">
    <property type="entry name" value="GLYOXALASE-RELATED"/>
    <property type="match status" value="1"/>
</dbReference>
<feature type="domain" description="VOC" evidence="1">
    <location>
        <begin position="12"/>
        <end position="127"/>
    </location>
</feature>
<name>A0A0A0JNB3_9MICO</name>
<dbReference type="Gene3D" id="3.10.180.10">
    <property type="entry name" value="2,3-Dihydroxybiphenyl 1,2-Dioxygenase, domain 1"/>
    <property type="match status" value="2"/>
</dbReference>
<dbReference type="EMBL" id="AVPK01000006">
    <property type="protein sequence ID" value="KGN37111.1"/>
    <property type="molecule type" value="Genomic_DNA"/>
</dbReference>
<gene>
    <name evidence="2" type="ORF">N803_14710</name>
</gene>
<dbReference type="CDD" id="cd07247">
    <property type="entry name" value="SgaA_N_like"/>
    <property type="match status" value="1"/>
</dbReference>
<dbReference type="SUPFAM" id="SSF54593">
    <property type="entry name" value="Glyoxalase/Bleomycin resistance protein/Dihydroxybiphenyl dioxygenase"/>
    <property type="match status" value="2"/>
</dbReference>
<evidence type="ECO:0000259" key="1">
    <source>
        <dbReference type="PROSITE" id="PS51819"/>
    </source>
</evidence>
<evidence type="ECO:0000313" key="2">
    <source>
        <dbReference type="EMBL" id="KGN37111.1"/>
    </source>
</evidence>
<dbReference type="AlphaFoldDB" id="A0A0A0JNB3"/>
<dbReference type="InterPro" id="IPR052164">
    <property type="entry name" value="Anthracycline_SecMetBiosynth"/>
</dbReference>